<organism evidence="3 4">
    <name type="scientific">Terasakiella brassicae</name>
    <dbReference type="NCBI Taxonomy" id="1634917"/>
    <lineage>
        <taxon>Bacteria</taxon>
        <taxon>Pseudomonadati</taxon>
        <taxon>Pseudomonadota</taxon>
        <taxon>Alphaproteobacteria</taxon>
        <taxon>Rhodospirillales</taxon>
        <taxon>Terasakiellaceae</taxon>
        <taxon>Terasakiella</taxon>
    </lineage>
</organism>
<comment type="caution">
    <text evidence="3">The sequence shown here is derived from an EMBL/GenBank/DDBJ whole genome shotgun (WGS) entry which is preliminary data.</text>
</comment>
<feature type="domain" description="Solute-binding protein family 3/N-terminal" evidence="2">
    <location>
        <begin position="31"/>
        <end position="258"/>
    </location>
</feature>
<keyword evidence="1" id="KW-0732">Signal</keyword>
<reference evidence="3" key="2">
    <citation type="submission" date="2020-09" db="EMBL/GenBank/DDBJ databases">
        <authorList>
            <person name="Sun Q."/>
            <person name="Zhou Y."/>
        </authorList>
    </citation>
    <scope>NUCLEOTIDE SEQUENCE</scope>
    <source>
        <strain evidence="3">CGMCC 1.15254</strain>
    </source>
</reference>
<keyword evidence="4" id="KW-1185">Reference proteome</keyword>
<gene>
    <name evidence="3" type="ORF">GCM10011332_33550</name>
</gene>
<proteinExistence type="predicted"/>
<dbReference type="PANTHER" id="PTHR35936">
    <property type="entry name" value="MEMBRANE-BOUND LYTIC MUREIN TRANSGLYCOSYLASE F"/>
    <property type="match status" value="1"/>
</dbReference>
<sequence>MRREWLRRVVSLFFLVAFFMGTKGAWAQDKGIIIATGDDYPPITSQKLQYGGLGLRIVMRAFELGELPVQKVKWQPWARGYSLTKSGVIDAAFPWGPTPERNHFFYFSDPILHMTNYAYVLEKSDVSIHQREDLKGKVYCNPNGYGDFGVIKELKEKNLMTREAPLNMVSCFKMLKQGRVDLVVSPKWDADYAISGAKLNMEIIRREPMKVAQTPLSLIVSLKNKRGPEIISAFNKGLKKLKETGEFIRIYHEFGFDEFLEPNS</sequence>
<dbReference type="Pfam" id="PF00497">
    <property type="entry name" value="SBP_bac_3"/>
    <property type="match status" value="1"/>
</dbReference>
<dbReference type="RefSeq" id="WP_188667382.1">
    <property type="nucleotide sequence ID" value="NZ_BMHV01000060.1"/>
</dbReference>
<dbReference type="EMBL" id="BMHV01000060">
    <property type="protein sequence ID" value="GGF76875.1"/>
    <property type="molecule type" value="Genomic_DNA"/>
</dbReference>
<evidence type="ECO:0000259" key="2">
    <source>
        <dbReference type="SMART" id="SM00062"/>
    </source>
</evidence>
<dbReference type="Gene3D" id="3.40.190.10">
    <property type="entry name" value="Periplasmic binding protein-like II"/>
    <property type="match status" value="2"/>
</dbReference>
<dbReference type="InterPro" id="IPR001638">
    <property type="entry name" value="Solute-binding_3/MltF_N"/>
</dbReference>
<protein>
    <submittedName>
        <fullName evidence="3">Amino acid ABC transporter substrate-binding protein</fullName>
    </submittedName>
</protein>
<evidence type="ECO:0000256" key="1">
    <source>
        <dbReference type="ARBA" id="ARBA00022729"/>
    </source>
</evidence>
<dbReference type="SMART" id="SM00062">
    <property type="entry name" value="PBPb"/>
    <property type="match status" value="1"/>
</dbReference>
<name>A0A917FGD2_9PROT</name>
<evidence type="ECO:0000313" key="3">
    <source>
        <dbReference type="EMBL" id="GGF76875.1"/>
    </source>
</evidence>
<dbReference type="SUPFAM" id="SSF53850">
    <property type="entry name" value="Periplasmic binding protein-like II"/>
    <property type="match status" value="1"/>
</dbReference>
<evidence type="ECO:0000313" key="4">
    <source>
        <dbReference type="Proteomes" id="UP000632498"/>
    </source>
</evidence>
<reference evidence="3" key="1">
    <citation type="journal article" date="2014" name="Int. J. Syst. Evol. Microbiol.">
        <title>Complete genome sequence of Corynebacterium casei LMG S-19264T (=DSM 44701T), isolated from a smear-ripened cheese.</title>
        <authorList>
            <consortium name="US DOE Joint Genome Institute (JGI-PGF)"/>
            <person name="Walter F."/>
            <person name="Albersmeier A."/>
            <person name="Kalinowski J."/>
            <person name="Ruckert C."/>
        </authorList>
    </citation>
    <scope>NUCLEOTIDE SEQUENCE</scope>
    <source>
        <strain evidence="3">CGMCC 1.15254</strain>
    </source>
</reference>
<dbReference type="PANTHER" id="PTHR35936:SF25">
    <property type="entry name" value="ABC TRANSPORTER SUBSTRATE-BINDING PROTEIN"/>
    <property type="match status" value="1"/>
</dbReference>
<dbReference type="Proteomes" id="UP000632498">
    <property type="component" value="Unassembled WGS sequence"/>
</dbReference>
<dbReference type="AlphaFoldDB" id="A0A917FGD2"/>
<accession>A0A917FGD2</accession>